<reference evidence="9 10" key="1">
    <citation type="submission" date="2020-08" db="EMBL/GenBank/DDBJ databases">
        <title>Genome sequencing of Purple Non-Sulfur Bacteria from various extreme environments.</title>
        <authorList>
            <person name="Mayer M."/>
        </authorList>
    </citation>
    <scope>NUCLEOTIDE SEQUENCE [LARGE SCALE GENOMIC DNA]</scope>
    <source>
        <strain evidence="9 10">JA135</strain>
    </source>
</reference>
<evidence type="ECO:0000256" key="6">
    <source>
        <dbReference type="ARBA" id="ARBA00023136"/>
    </source>
</evidence>
<feature type="transmembrane region" description="Helical" evidence="7">
    <location>
        <begin position="357"/>
        <end position="378"/>
    </location>
</feature>
<feature type="transmembrane region" description="Helical" evidence="7">
    <location>
        <begin position="427"/>
        <end position="447"/>
    </location>
</feature>
<dbReference type="AlphaFoldDB" id="A0A7W6RZQ8"/>
<evidence type="ECO:0000313" key="10">
    <source>
        <dbReference type="Proteomes" id="UP000555728"/>
    </source>
</evidence>
<feature type="transmembrane region" description="Helical" evidence="7">
    <location>
        <begin position="95"/>
        <end position="125"/>
    </location>
</feature>
<gene>
    <name evidence="9" type="ORF">GGD88_001950</name>
</gene>
<dbReference type="InterPro" id="IPR035906">
    <property type="entry name" value="MetI-like_sf"/>
</dbReference>
<dbReference type="Pfam" id="PF00528">
    <property type="entry name" value="BPD_transp_1"/>
    <property type="match status" value="1"/>
</dbReference>
<organism evidence="9 10">
    <name type="scientific">Roseospira goensis</name>
    <dbReference type="NCBI Taxonomy" id="391922"/>
    <lineage>
        <taxon>Bacteria</taxon>
        <taxon>Pseudomonadati</taxon>
        <taxon>Pseudomonadota</taxon>
        <taxon>Alphaproteobacteria</taxon>
        <taxon>Rhodospirillales</taxon>
        <taxon>Rhodospirillaceae</taxon>
        <taxon>Roseospira</taxon>
    </lineage>
</organism>
<evidence type="ECO:0000256" key="3">
    <source>
        <dbReference type="ARBA" id="ARBA00022475"/>
    </source>
</evidence>
<evidence type="ECO:0000256" key="5">
    <source>
        <dbReference type="ARBA" id="ARBA00022989"/>
    </source>
</evidence>
<feature type="transmembrane region" description="Helical" evidence="7">
    <location>
        <begin position="305"/>
        <end position="330"/>
    </location>
</feature>
<feature type="transmembrane region" description="Helical" evidence="7">
    <location>
        <begin position="398"/>
        <end position="421"/>
    </location>
</feature>
<dbReference type="SUPFAM" id="SSF161098">
    <property type="entry name" value="MetI-like"/>
    <property type="match status" value="2"/>
</dbReference>
<dbReference type="Proteomes" id="UP000555728">
    <property type="component" value="Unassembled WGS sequence"/>
</dbReference>
<keyword evidence="6 7" id="KW-0472">Membrane</keyword>
<dbReference type="PROSITE" id="PS50928">
    <property type="entry name" value="ABC_TM1"/>
    <property type="match status" value="2"/>
</dbReference>
<keyword evidence="3" id="KW-1003">Cell membrane</keyword>
<keyword evidence="4 7" id="KW-0812">Transmembrane</keyword>
<evidence type="ECO:0000313" key="9">
    <source>
        <dbReference type="EMBL" id="MBB4286223.1"/>
    </source>
</evidence>
<feature type="transmembrane region" description="Helical" evidence="7">
    <location>
        <begin position="529"/>
        <end position="550"/>
    </location>
</feature>
<evidence type="ECO:0000259" key="8">
    <source>
        <dbReference type="PROSITE" id="PS50928"/>
    </source>
</evidence>
<dbReference type="GO" id="GO:0055085">
    <property type="term" value="P:transmembrane transport"/>
    <property type="evidence" value="ECO:0007669"/>
    <property type="project" value="InterPro"/>
</dbReference>
<feature type="transmembrane region" description="Helical" evidence="7">
    <location>
        <begin position="206"/>
        <end position="226"/>
    </location>
</feature>
<dbReference type="EMBL" id="JACIGI010000014">
    <property type="protein sequence ID" value="MBB4286223.1"/>
    <property type="molecule type" value="Genomic_DNA"/>
</dbReference>
<evidence type="ECO:0000256" key="7">
    <source>
        <dbReference type="RuleBase" id="RU363032"/>
    </source>
</evidence>
<evidence type="ECO:0000256" key="1">
    <source>
        <dbReference type="ARBA" id="ARBA00004651"/>
    </source>
</evidence>
<dbReference type="RefSeq" id="WP_184434798.1">
    <property type="nucleotide sequence ID" value="NZ_JACIGI010000014.1"/>
</dbReference>
<keyword evidence="5 7" id="KW-1133">Transmembrane helix</keyword>
<comment type="similarity">
    <text evidence="7">Belongs to the binding-protein-dependent transport system permease family.</text>
</comment>
<feature type="transmembrane region" description="Helical" evidence="7">
    <location>
        <begin position="246"/>
        <end position="270"/>
    </location>
</feature>
<evidence type="ECO:0000256" key="2">
    <source>
        <dbReference type="ARBA" id="ARBA00022448"/>
    </source>
</evidence>
<proteinExistence type="inferred from homology"/>
<feature type="transmembrane region" description="Helical" evidence="7">
    <location>
        <begin position="59"/>
        <end position="83"/>
    </location>
</feature>
<dbReference type="GO" id="GO:0005886">
    <property type="term" value="C:plasma membrane"/>
    <property type="evidence" value="ECO:0007669"/>
    <property type="project" value="UniProtKB-SubCell"/>
</dbReference>
<feature type="domain" description="ABC transmembrane type-1" evidence="8">
    <location>
        <begin position="359"/>
        <end position="550"/>
    </location>
</feature>
<evidence type="ECO:0000256" key="4">
    <source>
        <dbReference type="ARBA" id="ARBA00022692"/>
    </source>
</evidence>
<dbReference type="InterPro" id="IPR000515">
    <property type="entry name" value="MetI-like"/>
</dbReference>
<accession>A0A7W6RZQ8</accession>
<feature type="transmembrane region" description="Helical" evidence="7">
    <location>
        <begin position="479"/>
        <end position="500"/>
    </location>
</feature>
<dbReference type="CDD" id="cd06261">
    <property type="entry name" value="TM_PBP2"/>
    <property type="match status" value="1"/>
</dbReference>
<comment type="caution">
    <text evidence="9">The sequence shown here is derived from an EMBL/GenBank/DDBJ whole genome shotgun (WGS) entry which is preliminary data.</text>
</comment>
<name>A0A7W6RZQ8_9PROT</name>
<feature type="domain" description="ABC transmembrane type-1" evidence="8">
    <location>
        <begin position="54"/>
        <end position="271"/>
    </location>
</feature>
<feature type="transmembrane region" description="Helical" evidence="7">
    <location>
        <begin position="145"/>
        <end position="169"/>
    </location>
</feature>
<keyword evidence="10" id="KW-1185">Reference proteome</keyword>
<keyword evidence="2 7" id="KW-0813">Transport</keyword>
<dbReference type="Gene3D" id="1.10.3720.10">
    <property type="entry name" value="MetI-like"/>
    <property type="match status" value="2"/>
</dbReference>
<comment type="subcellular location">
    <subcellularLocation>
        <location evidence="1 7">Cell membrane</location>
        <topology evidence="1 7">Multi-pass membrane protein</topology>
    </subcellularLocation>
</comment>
<protein>
    <submittedName>
        <fullName evidence="9">Putative thiamine transport system permease protein</fullName>
    </submittedName>
</protein>
<dbReference type="PANTHER" id="PTHR30183:SF6">
    <property type="entry name" value="INNER MEMBRANE ABC TRANSPORTER PERMEASE PROTEIN YNJC"/>
    <property type="match status" value="1"/>
</dbReference>
<sequence length="568" mass="59403">MLRLFPPLTLALFLLPVAAGLLGTALPSLGWMPGAGGPAPTLAAWRALAAAPGLAESLALSLAIGLLSTVLSLALALTIAAGAQGTRLMAWVRRALAPLLALPHVAVALGLAFLLAPSGWIARLLSPWATGWTLPPDIATAPDPWGLAAVLALVLKETPYLLLMLLAALGQVRADRAVRVARTLGHGPGAAWVRVVLPQVYPLVRLPVYAVLAYGLSVVDVALVLAPATPGPLAVAVVRWLGDPDLAVRMQGAAGAVVQTGLVVLVIALWRGGEGVVARLAQPWLGAGPGSRAGRDRARRVGGTAALAAALPIAGLTALALAGMALWSLADSWFWPAPWPAALTLETWRRHLGEATWPLWTTVTVGLAATAAALVLALGTLEHERTRGLTPGRASEILLYVPLLVPQVGFLFGVQTVAALARLDGTWIGVVWSHLLFVLPYVFLALADPHRRLDPRWRRAAQGLGAGPWRVFGRVTVPLLLRPLLFAAAIGFAVSVAQYLPTLFLGAGRYPTLTTEAVALSAGGDRRVIGVHVFLQAALPLLVFAVALAVPRWLSRHRRGLQGGEAPP</sequence>
<dbReference type="PANTHER" id="PTHR30183">
    <property type="entry name" value="MOLYBDENUM TRANSPORT SYSTEM PERMEASE PROTEIN MODB"/>
    <property type="match status" value="1"/>
</dbReference>